<reference evidence="8" key="2">
    <citation type="submission" date="2020-09" db="EMBL/GenBank/DDBJ databases">
        <authorList>
            <person name="Sun Q."/>
            <person name="Sedlacek I."/>
        </authorList>
    </citation>
    <scope>NUCLEOTIDE SEQUENCE</scope>
    <source>
        <strain evidence="8">CCM 7684</strain>
    </source>
</reference>
<dbReference type="Pfam" id="PF13627">
    <property type="entry name" value="LptM_cons"/>
    <property type="match status" value="1"/>
</dbReference>
<dbReference type="NCBIfam" id="NF047847">
    <property type="entry name" value="SS_mature_LptM"/>
    <property type="match status" value="1"/>
</dbReference>
<keyword evidence="4" id="KW-0564">Palmitate</keyword>
<organism evidence="8 9">
    <name type="scientific">Agaricicola taiwanensis</name>
    <dbReference type="NCBI Taxonomy" id="591372"/>
    <lineage>
        <taxon>Bacteria</taxon>
        <taxon>Pseudomonadati</taxon>
        <taxon>Pseudomonadota</taxon>
        <taxon>Alphaproteobacteria</taxon>
        <taxon>Rhodobacterales</taxon>
        <taxon>Paracoccaceae</taxon>
        <taxon>Agaricicola</taxon>
    </lineage>
</organism>
<dbReference type="Proteomes" id="UP000602745">
    <property type="component" value="Unassembled WGS sequence"/>
</dbReference>
<gene>
    <name evidence="8" type="ORF">GCM10007276_30250</name>
</gene>
<evidence type="ECO:0000256" key="7">
    <source>
        <dbReference type="SAM" id="MobiDB-lite"/>
    </source>
</evidence>
<name>A0A8J3DZF1_9RHOB</name>
<dbReference type="GO" id="GO:0009279">
    <property type="term" value="C:cell outer membrane"/>
    <property type="evidence" value="ECO:0007669"/>
    <property type="project" value="UniProtKB-SubCell"/>
</dbReference>
<evidence type="ECO:0000256" key="2">
    <source>
        <dbReference type="ARBA" id="ARBA00022729"/>
    </source>
</evidence>
<keyword evidence="5" id="KW-0998">Cell outer membrane</keyword>
<evidence type="ECO:0000256" key="3">
    <source>
        <dbReference type="ARBA" id="ARBA00023136"/>
    </source>
</evidence>
<evidence type="ECO:0000256" key="1">
    <source>
        <dbReference type="ARBA" id="ARBA00004459"/>
    </source>
</evidence>
<feature type="compositionally biased region" description="Low complexity" evidence="7">
    <location>
        <begin position="40"/>
        <end position="49"/>
    </location>
</feature>
<keyword evidence="2" id="KW-0732">Signal</keyword>
<sequence>MGLEMKAVTGVHSAVVIVALALALSGCGRKGPLEPPPGAPAAAVVTPAPGEDDDGIRPSASLQRPTDSGAADQGPLLDNVARPDRPFLLDPLL</sequence>
<accession>A0A8J3DZF1</accession>
<dbReference type="InterPro" id="IPR032831">
    <property type="entry name" value="LptM_cons"/>
</dbReference>
<dbReference type="EMBL" id="BMCP01000004">
    <property type="protein sequence ID" value="GGE51170.1"/>
    <property type="molecule type" value="Genomic_DNA"/>
</dbReference>
<feature type="region of interest" description="Disordered" evidence="7">
    <location>
        <begin position="29"/>
        <end position="93"/>
    </location>
</feature>
<comment type="subcellular location">
    <subcellularLocation>
        <location evidence="1">Cell outer membrane</location>
        <topology evidence="1">Lipid-anchor</topology>
    </subcellularLocation>
</comment>
<evidence type="ECO:0000256" key="4">
    <source>
        <dbReference type="ARBA" id="ARBA00023139"/>
    </source>
</evidence>
<proteinExistence type="predicted"/>
<protein>
    <submittedName>
        <fullName evidence="8">Uncharacterized protein</fullName>
    </submittedName>
</protein>
<evidence type="ECO:0000313" key="8">
    <source>
        <dbReference type="EMBL" id="GGE51170.1"/>
    </source>
</evidence>
<dbReference type="PROSITE" id="PS51257">
    <property type="entry name" value="PROKAR_LIPOPROTEIN"/>
    <property type="match status" value="1"/>
</dbReference>
<evidence type="ECO:0000256" key="6">
    <source>
        <dbReference type="ARBA" id="ARBA00023288"/>
    </source>
</evidence>
<evidence type="ECO:0000256" key="5">
    <source>
        <dbReference type="ARBA" id="ARBA00023237"/>
    </source>
</evidence>
<dbReference type="AlphaFoldDB" id="A0A8J3DZF1"/>
<keyword evidence="9" id="KW-1185">Reference proteome</keyword>
<evidence type="ECO:0000313" key="9">
    <source>
        <dbReference type="Proteomes" id="UP000602745"/>
    </source>
</evidence>
<reference evidence="8" key="1">
    <citation type="journal article" date="2014" name="Int. J. Syst. Evol. Microbiol.">
        <title>Complete genome sequence of Corynebacterium casei LMG S-19264T (=DSM 44701T), isolated from a smear-ripened cheese.</title>
        <authorList>
            <consortium name="US DOE Joint Genome Institute (JGI-PGF)"/>
            <person name="Walter F."/>
            <person name="Albersmeier A."/>
            <person name="Kalinowski J."/>
            <person name="Ruckert C."/>
        </authorList>
    </citation>
    <scope>NUCLEOTIDE SEQUENCE</scope>
    <source>
        <strain evidence="8">CCM 7684</strain>
    </source>
</reference>
<keyword evidence="6" id="KW-0449">Lipoprotein</keyword>
<comment type="caution">
    <text evidence="8">The sequence shown here is derived from an EMBL/GenBank/DDBJ whole genome shotgun (WGS) entry which is preliminary data.</text>
</comment>
<keyword evidence="3" id="KW-0472">Membrane</keyword>